<comment type="caution">
    <text evidence="1">The sequence shown here is derived from an EMBL/GenBank/DDBJ whole genome shotgun (WGS) entry which is preliminary data.</text>
</comment>
<dbReference type="Proteomes" id="UP001054945">
    <property type="component" value="Unassembled WGS sequence"/>
</dbReference>
<reference evidence="1 2" key="1">
    <citation type="submission" date="2021-06" db="EMBL/GenBank/DDBJ databases">
        <title>Caerostris extrusa draft genome.</title>
        <authorList>
            <person name="Kono N."/>
            <person name="Arakawa K."/>
        </authorList>
    </citation>
    <scope>NUCLEOTIDE SEQUENCE [LARGE SCALE GENOMIC DNA]</scope>
</reference>
<evidence type="ECO:0000313" key="1">
    <source>
        <dbReference type="EMBL" id="GIY03354.1"/>
    </source>
</evidence>
<dbReference type="EMBL" id="BPLR01005568">
    <property type="protein sequence ID" value="GIY03354.1"/>
    <property type="molecule type" value="Genomic_DNA"/>
</dbReference>
<keyword evidence="2" id="KW-1185">Reference proteome</keyword>
<proteinExistence type="predicted"/>
<evidence type="ECO:0000313" key="2">
    <source>
        <dbReference type="Proteomes" id="UP001054945"/>
    </source>
</evidence>
<gene>
    <name evidence="1" type="ORF">CEXT_798541</name>
</gene>
<organism evidence="1 2">
    <name type="scientific">Caerostris extrusa</name>
    <name type="common">Bark spider</name>
    <name type="synonym">Caerostris bankana</name>
    <dbReference type="NCBI Taxonomy" id="172846"/>
    <lineage>
        <taxon>Eukaryota</taxon>
        <taxon>Metazoa</taxon>
        <taxon>Ecdysozoa</taxon>
        <taxon>Arthropoda</taxon>
        <taxon>Chelicerata</taxon>
        <taxon>Arachnida</taxon>
        <taxon>Araneae</taxon>
        <taxon>Araneomorphae</taxon>
        <taxon>Entelegynae</taxon>
        <taxon>Araneoidea</taxon>
        <taxon>Araneidae</taxon>
        <taxon>Caerostris</taxon>
    </lineage>
</organism>
<sequence>MFSLSHDENVASFICVNNAKGCSCLDQRSKLEKYPKDFCKNAMNRGVCALWIETYWTDSAADDRGYSQRRSGSSRIGFI</sequence>
<accession>A0AAV4Q4J6</accession>
<name>A0AAV4Q4J6_CAEEX</name>
<dbReference type="AlphaFoldDB" id="A0AAV4Q4J6"/>
<protein>
    <submittedName>
        <fullName evidence="1">Uncharacterized protein</fullName>
    </submittedName>
</protein>